<evidence type="ECO:0000313" key="3">
    <source>
        <dbReference type="Proteomes" id="UP001553843"/>
    </source>
</evidence>
<dbReference type="InterPro" id="IPR005490">
    <property type="entry name" value="LD_TPept_cat_dom"/>
</dbReference>
<dbReference type="RefSeq" id="WP_359773125.1">
    <property type="nucleotide sequence ID" value="NZ_JBEYRR010000001.1"/>
</dbReference>
<feature type="compositionally biased region" description="Basic and acidic residues" evidence="1">
    <location>
        <begin position="1"/>
        <end position="16"/>
    </location>
</feature>
<comment type="caution">
    <text evidence="2">The sequence shown here is derived from an EMBL/GenBank/DDBJ whole genome shotgun (WGS) entry which is preliminary data.</text>
</comment>
<dbReference type="GO" id="GO:0016740">
    <property type="term" value="F:transferase activity"/>
    <property type="evidence" value="ECO:0007669"/>
    <property type="project" value="UniProtKB-KW"/>
</dbReference>
<sequence>MQAEGSAHEPAAHKEPSASSGKPGRGGEKRDSPPPLPKESGAGKRVVYSLGQDRIWLVDGSGDKGLETFPVRPGNVHPSVGEHKVTGLRNATVGSDGVPVVRVVYFSGSGGASAAFSSARDGASPAPAAGKKTGAIRLRSDASQSLWRFAKLGTSVVVVR</sequence>
<gene>
    <name evidence="2" type="ORF">AB0887_35225</name>
</gene>
<evidence type="ECO:0000256" key="1">
    <source>
        <dbReference type="SAM" id="MobiDB-lite"/>
    </source>
</evidence>
<accession>A0ABV3M655</accession>
<dbReference type="CDD" id="cd16913">
    <property type="entry name" value="YkuD_like"/>
    <property type="match status" value="1"/>
</dbReference>
<organism evidence="2 3">
    <name type="scientific">Streptomyces huasconensis</name>
    <dbReference type="NCBI Taxonomy" id="1854574"/>
    <lineage>
        <taxon>Bacteria</taxon>
        <taxon>Bacillati</taxon>
        <taxon>Actinomycetota</taxon>
        <taxon>Actinomycetes</taxon>
        <taxon>Kitasatosporales</taxon>
        <taxon>Streptomycetaceae</taxon>
        <taxon>Streptomyces</taxon>
    </lineage>
</organism>
<dbReference type="EC" id="2.-.-.-" evidence="2"/>
<proteinExistence type="predicted"/>
<dbReference type="Proteomes" id="UP001553843">
    <property type="component" value="Unassembled WGS sequence"/>
</dbReference>
<dbReference type="EMBL" id="JBEYRS010000022">
    <property type="protein sequence ID" value="MEW2367181.1"/>
    <property type="molecule type" value="Genomic_DNA"/>
</dbReference>
<keyword evidence="2" id="KW-0808">Transferase</keyword>
<name>A0ABV3M655_9ACTN</name>
<protein>
    <submittedName>
        <fullName evidence="2">L,D-transpeptidase</fullName>
        <ecNumber evidence="2">2.-.-.-</ecNumber>
    </submittedName>
</protein>
<evidence type="ECO:0000313" key="2">
    <source>
        <dbReference type="EMBL" id="MEW2367181.1"/>
    </source>
</evidence>
<feature type="region of interest" description="Disordered" evidence="1">
    <location>
        <begin position="62"/>
        <end position="82"/>
    </location>
</feature>
<feature type="region of interest" description="Disordered" evidence="1">
    <location>
        <begin position="1"/>
        <end position="45"/>
    </location>
</feature>
<keyword evidence="3" id="KW-1185">Reference proteome</keyword>
<reference evidence="2 3" key="1">
    <citation type="submission" date="2024-06" db="EMBL/GenBank/DDBJ databases">
        <title>The Natural Products Discovery Center: Release of the First 8490 Sequenced Strains for Exploring Actinobacteria Biosynthetic Diversity.</title>
        <authorList>
            <person name="Kalkreuter E."/>
            <person name="Kautsar S.A."/>
            <person name="Yang D."/>
            <person name="Bader C.D."/>
            <person name="Teijaro C.N."/>
            <person name="Fluegel L."/>
            <person name="Davis C.M."/>
            <person name="Simpson J.R."/>
            <person name="Lauterbach L."/>
            <person name="Steele A.D."/>
            <person name="Gui C."/>
            <person name="Meng S."/>
            <person name="Li G."/>
            <person name="Viehrig K."/>
            <person name="Ye F."/>
            <person name="Su P."/>
            <person name="Kiefer A.F."/>
            <person name="Nichols A."/>
            <person name="Cepeda A.J."/>
            <person name="Yan W."/>
            <person name="Fan B."/>
            <person name="Jiang Y."/>
            <person name="Adhikari A."/>
            <person name="Zheng C.-J."/>
            <person name="Schuster L."/>
            <person name="Cowan T.M."/>
            <person name="Smanski M.J."/>
            <person name="Chevrette M.G."/>
            <person name="De Carvalho L.P.S."/>
            <person name="Shen B."/>
        </authorList>
    </citation>
    <scope>NUCLEOTIDE SEQUENCE [LARGE SCALE GENOMIC DNA]</scope>
    <source>
        <strain evidence="2 3">NPDC047833</strain>
    </source>
</reference>